<reference evidence="1" key="1">
    <citation type="journal article" date="2021" name="Environ. Microbiol.">
        <title>Gene family expansions and transcriptome signatures uncover fungal adaptations to wood decay.</title>
        <authorList>
            <person name="Hage H."/>
            <person name="Miyauchi S."/>
            <person name="Viragh M."/>
            <person name="Drula E."/>
            <person name="Min B."/>
            <person name="Chaduli D."/>
            <person name="Navarro D."/>
            <person name="Favel A."/>
            <person name="Norest M."/>
            <person name="Lesage-Meessen L."/>
            <person name="Balint B."/>
            <person name="Merenyi Z."/>
            <person name="de Eugenio L."/>
            <person name="Morin E."/>
            <person name="Martinez A.T."/>
            <person name="Baldrian P."/>
            <person name="Stursova M."/>
            <person name="Martinez M.J."/>
            <person name="Novotny C."/>
            <person name="Magnuson J.K."/>
            <person name="Spatafora J.W."/>
            <person name="Maurice S."/>
            <person name="Pangilinan J."/>
            <person name="Andreopoulos W."/>
            <person name="LaButti K."/>
            <person name="Hundley H."/>
            <person name="Na H."/>
            <person name="Kuo A."/>
            <person name="Barry K."/>
            <person name="Lipzen A."/>
            <person name="Henrissat B."/>
            <person name="Riley R."/>
            <person name="Ahrendt S."/>
            <person name="Nagy L.G."/>
            <person name="Grigoriev I.V."/>
            <person name="Martin F."/>
            <person name="Rosso M.N."/>
        </authorList>
    </citation>
    <scope>NUCLEOTIDE SEQUENCE</scope>
    <source>
        <strain evidence="1">CBS 384.51</strain>
    </source>
</reference>
<name>A0ACB8UCT4_9APHY</name>
<proteinExistence type="predicted"/>
<gene>
    <name evidence="1" type="ORF">BDY19DRAFT_983582</name>
</gene>
<evidence type="ECO:0000313" key="2">
    <source>
        <dbReference type="Proteomes" id="UP001055072"/>
    </source>
</evidence>
<sequence length="278" mass="30266">MSSSSRIAAQTYAQRAAKHANPAAKALLETIERKQSNLCVSVDVTDRDEFLDIIDTVGPYACLIKTHVDIIEHFDLSLIERLQELSSAHDFLIFEDRKFADIGNTVALQYSSGVHKIASWSHITNAHPVPGPSIISGLASVGKPLGRGLLLLAEMSTKGSLATGSYTEEAVNMARAHRDFVIGFIAQRRMEAVGTSTDTNNDEDFLILSPGVGLDSKGDAMGQQYRTPKEVVTESGCDVIIVGRGIYGKGGNIDVQSVQKQAERYRNEGWAAYQARIR</sequence>
<dbReference type="Proteomes" id="UP001055072">
    <property type="component" value="Unassembled WGS sequence"/>
</dbReference>
<comment type="caution">
    <text evidence="1">The sequence shown here is derived from an EMBL/GenBank/DDBJ whole genome shotgun (WGS) entry which is preliminary data.</text>
</comment>
<protein>
    <submittedName>
        <fullName evidence="1">Orotidine monophosphate decarboxylase</fullName>
    </submittedName>
</protein>
<keyword evidence="2" id="KW-1185">Reference proteome</keyword>
<accession>A0ACB8UCT4</accession>
<organism evidence="1 2">
    <name type="scientific">Irpex rosettiformis</name>
    <dbReference type="NCBI Taxonomy" id="378272"/>
    <lineage>
        <taxon>Eukaryota</taxon>
        <taxon>Fungi</taxon>
        <taxon>Dikarya</taxon>
        <taxon>Basidiomycota</taxon>
        <taxon>Agaricomycotina</taxon>
        <taxon>Agaricomycetes</taxon>
        <taxon>Polyporales</taxon>
        <taxon>Irpicaceae</taxon>
        <taxon>Irpex</taxon>
    </lineage>
</organism>
<dbReference type="EMBL" id="MU274904">
    <property type="protein sequence ID" value="KAI0092056.1"/>
    <property type="molecule type" value="Genomic_DNA"/>
</dbReference>
<evidence type="ECO:0000313" key="1">
    <source>
        <dbReference type="EMBL" id="KAI0092056.1"/>
    </source>
</evidence>